<keyword evidence="5" id="KW-0007">Acetylation</keyword>
<reference evidence="8" key="1">
    <citation type="submission" date="2023-01" db="EMBL/GenBank/DDBJ databases">
        <title>Key to firefly adult light organ development and bioluminescence: homeobox transcription factors regulate luciferase expression and transportation to peroxisome.</title>
        <authorList>
            <person name="Fu X."/>
        </authorList>
    </citation>
    <scope>NUCLEOTIDE SEQUENCE [LARGE SCALE GENOMIC DNA]</scope>
</reference>
<dbReference type="PANTHER" id="PTHR12103:SF38">
    <property type="entry name" value="5'-NUCLEOTIDASE DOMAIN-CONTAINING PROTEIN 1"/>
    <property type="match status" value="1"/>
</dbReference>
<evidence type="ECO:0000256" key="4">
    <source>
        <dbReference type="ARBA" id="ARBA00022842"/>
    </source>
</evidence>
<comment type="caution">
    <text evidence="7">The sequence shown here is derived from an EMBL/GenBank/DDBJ whole genome shotgun (WGS) entry which is preliminary data.</text>
</comment>
<proteinExistence type="inferred from homology"/>
<dbReference type="InterPro" id="IPR023214">
    <property type="entry name" value="HAD_sf"/>
</dbReference>
<dbReference type="AlphaFoldDB" id="A0AAN7NZD5"/>
<dbReference type="InterPro" id="IPR008380">
    <property type="entry name" value="HAD-SF_hydro_IG_5-nucl"/>
</dbReference>
<gene>
    <name evidence="7" type="ORF">RN001_015737</name>
</gene>
<keyword evidence="2" id="KW-0479">Metal-binding</keyword>
<dbReference type="GO" id="GO:0008253">
    <property type="term" value="F:5'-nucleotidase activity"/>
    <property type="evidence" value="ECO:0007669"/>
    <property type="project" value="TreeGrafter"/>
</dbReference>
<evidence type="ECO:0000256" key="3">
    <source>
        <dbReference type="ARBA" id="ARBA00022801"/>
    </source>
</evidence>
<dbReference type="GO" id="GO:0046872">
    <property type="term" value="F:metal ion binding"/>
    <property type="evidence" value="ECO:0007669"/>
    <property type="project" value="UniProtKB-KW"/>
</dbReference>
<name>A0AAN7NZD5_9COLE</name>
<evidence type="ECO:0000256" key="1">
    <source>
        <dbReference type="ARBA" id="ARBA00009589"/>
    </source>
</evidence>
<dbReference type="Proteomes" id="UP001353858">
    <property type="component" value="Unassembled WGS sequence"/>
</dbReference>
<accession>A0AAN7NZD5</accession>
<dbReference type="InterPro" id="IPR036412">
    <property type="entry name" value="HAD-like_sf"/>
</dbReference>
<dbReference type="EMBL" id="JARPUR010000008">
    <property type="protein sequence ID" value="KAK4871613.1"/>
    <property type="molecule type" value="Genomic_DNA"/>
</dbReference>
<evidence type="ECO:0000313" key="7">
    <source>
        <dbReference type="EMBL" id="KAK4871613.1"/>
    </source>
</evidence>
<evidence type="ECO:0000256" key="5">
    <source>
        <dbReference type="ARBA" id="ARBA00022990"/>
    </source>
</evidence>
<evidence type="ECO:0000313" key="8">
    <source>
        <dbReference type="Proteomes" id="UP001353858"/>
    </source>
</evidence>
<keyword evidence="8" id="KW-1185">Reference proteome</keyword>
<keyword evidence="4" id="KW-0460">Magnesium</keyword>
<dbReference type="SUPFAM" id="SSF56784">
    <property type="entry name" value="HAD-like"/>
    <property type="match status" value="1"/>
</dbReference>
<organism evidence="7 8">
    <name type="scientific">Aquatica leii</name>
    <dbReference type="NCBI Taxonomy" id="1421715"/>
    <lineage>
        <taxon>Eukaryota</taxon>
        <taxon>Metazoa</taxon>
        <taxon>Ecdysozoa</taxon>
        <taxon>Arthropoda</taxon>
        <taxon>Hexapoda</taxon>
        <taxon>Insecta</taxon>
        <taxon>Pterygota</taxon>
        <taxon>Neoptera</taxon>
        <taxon>Endopterygota</taxon>
        <taxon>Coleoptera</taxon>
        <taxon>Polyphaga</taxon>
        <taxon>Elateriformia</taxon>
        <taxon>Elateroidea</taxon>
        <taxon>Lampyridae</taxon>
        <taxon>Luciolinae</taxon>
        <taxon>Aquatica</taxon>
    </lineage>
</organism>
<sequence>MLTSRWLHRKLLLRNCHKLHQRWRCVSNYEKGGTTNVKRLEKITMPTMVDHLHQTLTLPGNPIKFTDYDCLGFDLDNTICRYKIGAMIKLEYETLSKFLVEKKGYPSNHLLRPIEDNLDFMLKGLILDVENGNLLRIASDGHIIHGSHGTTELTRQQLLEYYGVPCRWQATDEFSSNPLFTWNGPFSEKMRTLLDYFDMPAGLVFARAVDSLDEQNGGPLKVYKIWPDLLDGIQEMFQKEHFQLNKGGYFKEMKENPHNYIHKCSDSLINWFKTLRSRNKLLFLITGSNVDFASHTALHSLGPNWKELFDIIVCFAKKPGFFIYERSFIGLEGFEEVGPVDEKDLVRGGIYTYGNWTGLCNFLKKHSGASDPKIIYFGDNLVQDIYTPAVHTPCDTVAICEELQAEGVFGHDRTHADELFLISSTWGSYFRHHESRKHTIWHDIIQKHSKTCIPSLEYVASKPIDYEYGSIQL</sequence>
<comment type="similarity">
    <text evidence="1">Belongs to the 5'(3')-deoxyribonucleotidase family.</text>
</comment>
<keyword evidence="3" id="KW-0378">Hydrolase</keyword>
<dbReference type="Gene3D" id="3.40.50.1000">
    <property type="entry name" value="HAD superfamily/HAD-like"/>
    <property type="match status" value="1"/>
</dbReference>
<dbReference type="FunFam" id="3.40.50.1000:FF:000086">
    <property type="entry name" value="LD24878p"/>
    <property type="match status" value="1"/>
</dbReference>
<dbReference type="Pfam" id="PF05761">
    <property type="entry name" value="5_nucleotid"/>
    <property type="match status" value="1"/>
</dbReference>
<dbReference type="PANTHER" id="PTHR12103">
    <property type="entry name" value="5'-NUCLEOTIDASE DOMAIN-CONTAINING"/>
    <property type="match status" value="1"/>
</dbReference>
<evidence type="ECO:0000256" key="2">
    <source>
        <dbReference type="ARBA" id="ARBA00022723"/>
    </source>
</evidence>
<protein>
    <recommendedName>
        <fullName evidence="6">5'-nucleotidase domain-containing protein 1</fullName>
    </recommendedName>
</protein>
<evidence type="ECO:0000256" key="6">
    <source>
        <dbReference type="ARBA" id="ARBA00069357"/>
    </source>
</evidence>